<dbReference type="Pfam" id="PF09845">
    <property type="entry name" value="OapC"/>
    <property type="match status" value="2"/>
</dbReference>
<dbReference type="Proteomes" id="UP001203207">
    <property type="component" value="Unassembled WGS sequence"/>
</dbReference>
<proteinExistence type="predicted"/>
<protein>
    <recommendedName>
        <fullName evidence="4">Origin-associated protein OapC</fullName>
    </recommendedName>
</protein>
<name>A0AAE3FW97_9EURY</name>
<gene>
    <name evidence="2" type="ORF">AArcSt2_03825</name>
</gene>
<feature type="region of interest" description="Disordered" evidence="1">
    <location>
        <begin position="37"/>
        <end position="217"/>
    </location>
</feature>
<reference evidence="2" key="2">
    <citation type="submission" date="2022-02" db="EMBL/GenBank/DDBJ databases">
        <authorList>
            <person name="Elcheninov A.G."/>
            <person name="Sorokin D.Y."/>
            <person name="Kublanov I.V."/>
        </authorList>
    </citation>
    <scope>NUCLEOTIDE SEQUENCE</scope>
    <source>
        <strain evidence="2">AArc-St2</strain>
    </source>
</reference>
<keyword evidence="3" id="KW-1185">Reference proteome</keyword>
<evidence type="ECO:0008006" key="4">
    <source>
        <dbReference type="Google" id="ProtNLM"/>
    </source>
</evidence>
<organism evidence="2 3">
    <name type="scientific">Natronocalculus amylovorans</name>
    <dbReference type="NCBI Taxonomy" id="2917812"/>
    <lineage>
        <taxon>Archaea</taxon>
        <taxon>Methanobacteriati</taxon>
        <taxon>Methanobacteriota</taxon>
        <taxon>Stenosarchaea group</taxon>
        <taxon>Halobacteria</taxon>
        <taxon>Halobacteriales</taxon>
        <taxon>Haloferacaceae</taxon>
        <taxon>Natronocalculus</taxon>
    </lineage>
</organism>
<reference evidence="2" key="1">
    <citation type="journal article" date="2022" name="Syst. Appl. Microbiol.">
        <title>Natronocalculus amylovorans gen. nov., sp. nov., and Natranaeroarchaeum aerophilus sp. nov., dominant culturable amylolytic natronoarchaea from hypersaline soda lakes in southwestern Siberia.</title>
        <authorList>
            <person name="Sorokin D.Y."/>
            <person name="Elcheninov A.G."/>
            <person name="Khizhniak T.V."/>
            <person name="Koenen M."/>
            <person name="Bale N.J."/>
            <person name="Damste J.S.S."/>
            <person name="Kublanov I.V."/>
        </authorList>
    </citation>
    <scope>NUCLEOTIDE SEQUENCE</scope>
    <source>
        <strain evidence="2">AArc-St2</strain>
    </source>
</reference>
<evidence type="ECO:0000313" key="3">
    <source>
        <dbReference type="Proteomes" id="UP001203207"/>
    </source>
</evidence>
<comment type="caution">
    <text evidence="2">The sequence shown here is derived from an EMBL/GenBank/DDBJ whole genome shotgun (WGS) entry which is preliminary data.</text>
</comment>
<dbReference type="AlphaFoldDB" id="A0AAE3FW97"/>
<dbReference type="InterPro" id="IPR018645">
    <property type="entry name" value="OapC-like"/>
</dbReference>
<dbReference type="EMBL" id="JAKRVX010000001">
    <property type="protein sequence ID" value="MCL9816065.1"/>
    <property type="molecule type" value="Genomic_DNA"/>
</dbReference>
<feature type="compositionally biased region" description="Polar residues" evidence="1">
    <location>
        <begin position="125"/>
        <end position="143"/>
    </location>
</feature>
<dbReference type="RefSeq" id="WP_174652424.1">
    <property type="nucleotide sequence ID" value="NZ_JAKRVX010000001.1"/>
</dbReference>
<sequence length="275" mass="30348">MPHQCTNCGLTFPDGSKEMLSGCPDCGGNKFQFHPGSVDRVEKQTTETVNENPATQRTQNPDQQQPSTTQNPDQQQPSTEQPLQSSSEATQNNTKSGYTPWPSQRNTDATDSTPSQAPDSPPTDSPKQNQPPSKTRQQSTDSDPVSDKPIDAVTNDAVVERSDTQTELEAAETPAEEDSAQVSARTDVVSNEELAAARTQSDTTESQPDEPSPDLEQLRNELNEQFESIKILNPGQYEINLMELYDRDEYIISLREDGRYVIEVPDGWGISDTDE</sequence>
<feature type="compositionally biased region" description="Polar residues" evidence="1">
    <location>
        <begin position="46"/>
        <end position="118"/>
    </location>
</feature>
<evidence type="ECO:0000313" key="2">
    <source>
        <dbReference type="EMBL" id="MCL9816065.1"/>
    </source>
</evidence>
<evidence type="ECO:0000256" key="1">
    <source>
        <dbReference type="SAM" id="MobiDB-lite"/>
    </source>
</evidence>
<accession>A0AAE3FW97</accession>